<accession>A0A853EXD2</accession>
<name>A0A853EXD2_9MICO</name>
<comment type="caution">
    <text evidence="1">The sequence shown here is derived from an EMBL/GenBank/DDBJ whole genome shotgun (WGS) entry which is preliminary data.</text>
</comment>
<protein>
    <submittedName>
        <fullName evidence="1">Uncharacterized protein</fullName>
    </submittedName>
</protein>
<dbReference type="EMBL" id="JACBYE010000060">
    <property type="protein sequence ID" value="NYS95189.1"/>
    <property type="molecule type" value="Genomic_DNA"/>
</dbReference>
<keyword evidence="2" id="KW-1185">Reference proteome</keyword>
<sequence length="160" mass="17173">MRSPCDADSFERQGDRYALALSAAHAILAARTASPPNASGASALSPELEERFTEGECDLLSDALHEVTGWPVVAVGDGDGGVVGWVHAGVRMPSGDILDARGAHGPLTWLDDWAPFVDAYGEDLEGYDAEIVEVYSAEIYGWRGRWPHLTSDAIPEYRAS</sequence>
<gene>
    <name evidence="1" type="ORF">HZZ10_16865</name>
</gene>
<evidence type="ECO:0000313" key="1">
    <source>
        <dbReference type="EMBL" id="NYS95189.1"/>
    </source>
</evidence>
<dbReference type="Proteomes" id="UP000561011">
    <property type="component" value="Unassembled WGS sequence"/>
</dbReference>
<reference evidence="1 2" key="1">
    <citation type="submission" date="2020-07" db="EMBL/GenBank/DDBJ databases">
        <title>MOT database genomes.</title>
        <authorList>
            <person name="Joseph S."/>
            <person name="Aduse-Opoku J."/>
            <person name="Hashim A."/>
            <person name="Wade W."/>
            <person name="Curtis M."/>
        </authorList>
    </citation>
    <scope>NUCLEOTIDE SEQUENCE [LARGE SCALE GENOMIC DNA]</scope>
    <source>
        <strain evidence="1 2">DSM 100099</strain>
    </source>
</reference>
<organism evidence="1 2">
    <name type="scientific">Sanguibacter inulinus</name>
    <dbReference type="NCBI Taxonomy" id="60922"/>
    <lineage>
        <taxon>Bacteria</taxon>
        <taxon>Bacillati</taxon>
        <taxon>Actinomycetota</taxon>
        <taxon>Actinomycetes</taxon>
        <taxon>Micrococcales</taxon>
        <taxon>Sanguibacteraceae</taxon>
        <taxon>Sanguibacter</taxon>
    </lineage>
</organism>
<proteinExistence type="predicted"/>
<dbReference type="RefSeq" id="WP_179914401.1">
    <property type="nucleotide sequence ID" value="NZ_JACBYE010000060.1"/>
</dbReference>
<dbReference type="AlphaFoldDB" id="A0A853EXD2"/>
<evidence type="ECO:0000313" key="2">
    <source>
        <dbReference type="Proteomes" id="UP000561011"/>
    </source>
</evidence>